<evidence type="ECO:0000313" key="1">
    <source>
        <dbReference type="EMBL" id="MBC8199430.1"/>
    </source>
</evidence>
<dbReference type="EMBL" id="JACNLL010000053">
    <property type="protein sequence ID" value="MBC8199430.1"/>
    <property type="molecule type" value="Genomic_DNA"/>
</dbReference>
<evidence type="ECO:0000313" key="2">
    <source>
        <dbReference type="Proteomes" id="UP000603545"/>
    </source>
</evidence>
<dbReference type="Proteomes" id="UP000603545">
    <property type="component" value="Unassembled WGS sequence"/>
</dbReference>
<accession>A0A8J6N4Q7</accession>
<comment type="caution">
    <text evidence="1">The sequence shown here is derived from an EMBL/GenBank/DDBJ whole genome shotgun (WGS) entry which is preliminary data.</text>
</comment>
<sequence>MYHSNKISQLFFYLFIILYLSGCAAAKMGVTRSHPQTVLPASPIVLSEKSRSVEITVEPFDVSRTSISGGHYEGLLQVRQPWIFGLSDYQKAALYGDLKNVVRYAFIDEFIRRGLKVIVLPEHSDKLNLPEAKIQKNAEMADLKISGAISSIELNTYGRGLRGAFEGLGSSGNYWESEIVLSDVMVVDRKQTIIWKGDVRQYGKLLNSPVKLDWTMFTLLSKSLQMSSAMGGPANLMGAVMSMSADYYIEKINKNPVEIAARLAAIEIIRKMDNFLAGH</sequence>
<dbReference type="AlphaFoldDB" id="A0A8J6N4Q7"/>
<reference evidence="1 2" key="1">
    <citation type="submission" date="2020-08" db="EMBL/GenBank/DDBJ databases">
        <title>Bridging the membrane lipid divide: bacteria of the FCB group superphylum have the potential to synthesize archaeal ether lipids.</title>
        <authorList>
            <person name="Villanueva L."/>
            <person name="Von Meijenfeldt F.A.B."/>
            <person name="Westbye A.B."/>
            <person name="Yadav S."/>
            <person name="Hopmans E.C."/>
            <person name="Dutilh B.E."/>
            <person name="Sinninghe Damste J.S."/>
        </authorList>
    </citation>
    <scope>NUCLEOTIDE SEQUENCE [LARGE SCALE GENOMIC DNA]</scope>
    <source>
        <strain evidence="1">NIOZ-UU82</strain>
    </source>
</reference>
<protein>
    <submittedName>
        <fullName evidence="1">Uncharacterized protein</fullName>
    </submittedName>
</protein>
<gene>
    <name evidence="1" type="ORF">H8E80_05205</name>
</gene>
<name>A0A8J6N4Q7_9BACT</name>
<proteinExistence type="predicted"/>
<organism evidence="1 2">
    <name type="scientific">Candidatus Desulfaltia bathyphila</name>
    <dbReference type="NCBI Taxonomy" id="2841697"/>
    <lineage>
        <taxon>Bacteria</taxon>
        <taxon>Pseudomonadati</taxon>
        <taxon>Thermodesulfobacteriota</taxon>
        <taxon>Desulfobacteria</taxon>
        <taxon>Desulfobacterales</taxon>
        <taxon>Desulfobacterales incertae sedis</taxon>
        <taxon>Candidatus Desulfaltia</taxon>
    </lineage>
</organism>